<dbReference type="EMBL" id="MU251510">
    <property type="protein sequence ID" value="KAG9233217.1"/>
    <property type="molecule type" value="Genomic_DNA"/>
</dbReference>
<dbReference type="AlphaFoldDB" id="A0A9P8C4J6"/>
<reference evidence="2" key="1">
    <citation type="journal article" date="2021" name="IMA Fungus">
        <title>Genomic characterization of three marine fungi, including Emericellopsis atlantica sp. nov. with signatures of a generalist lifestyle and marine biomass degradation.</title>
        <authorList>
            <person name="Hagestad O.C."/>
            <person name="Hou L."/>
            <person name="Andersen J.H."/>
            <person name="Hansen E.H."/>
            <person name="Altermark B."/>
            <person name="Li C."/>
            <person name="Kuhnert E."/>
            <person name="Cox R.J."/>
            <person name="Crous P.W."/>
            <person name="Spatafora J.W."/>
            <person name="Lail K."/>
            <person name="Amirebrahimi M."/>
            <person name="Lipzen A."/>
            <person name="Pangilinan J."/>
            <person name="Andreopoulos W."/>
            <person name="Hayes R.D."/>
            <person name="Ng V."/>
            <person name="Grigoriev I.V."/>
            <person name="Jackson S.A."/>
            <person name="Sutton T.D.S."/>
            <person name="Dobson A.D.W."/>
            <person name="Rama T."/>
        </authorList>
    </citation>
    <scope>NUCLEOTIDE SEQUENCE</scope>
    <source>
        <strain evidence="2">TRa018bII</strain>
    </source>
</reference>
<evidence type="ECO:0000313" key="2">
    <source>
        <dbReference type="EMBL" id="KAG9233217.1"/>
    </source>
</evidence>
<dbReference type="GO" id="GO:0005975">
    <property type="term" value="P:carbohydrate metabolic process"/>
    <property type="evidence" value="ECO:0007669"/>
    <property type="project" value="InterPro"/>
</dbReference>
<dbReference type="Pfam" id="PF26113">
    <property type="entry name" value="GH16_XgeA"/>
    <property type="match status" value="1"/>
</dbReference>
<dbReference type="Proteomes" id="UP000824998">
    <property type="component" value="Unassembled WGS sequence"/>
</dbReference>
<feature type="domain" description="GH16" evidence="1">
    <location>
        <begin position="9"/>
        <end position="270"/>
    </location>
</feature>
<dbReference type="PANTHER" id="PTHR10963">
    <property type="entry name" value="GLYCOSYL HYDROLASE-RELATED"/>
    <property type="match status" value="1"/>
</dbReference>
<sequence>MTLTLSTLTTLSSAITPEQISGFKLIWSDDFSGSSIDSSKWVTYTGTSFNREQQKYINSPSTCSLTGSSLLITPRKDSNGAWTSCKIESTPAFAAEPGGQLIVQARFKLGTPGKQLQGIWPAFWNLGENVRTGTQWPECGEIDTFENINGSPLGQGTIHCGASCNDPTGLTQGMNFDYGTYHTWAHAIDLRSGDWRQQSITWYMDGQAYHVKRGADLGAEGQWRALVGQGMYMLLNVAVGGGWPGDAVGDTVTGRDAGMEVGYVGVYRNM</sequence>
<dbReference type="OrthoDB" id="192832at2759"/>
<protein>
    <submittedName>
        <fullName evidence="2">Concanavalin A-like lectin/glucanase domain-containing protein</fullName>
    </submittedName>
</protein>
<gene>
    <name evidence="2" type="ORF">BJ875DRAFT_379059</name>
</gene>
<evidence type="ECO:0000313" key="3">
    <source>
        <dbReference type="Proteomes" id="UP000824998"/>
    </source>
</evidence>
<evidence type="ECO:0000259" key="1">
    <source>
        <dbReference type="PROSITE" id="PS51762"/>
    </source>
</evidence>
<dbReference type="PANTHER" id="PTHR10963:SF60">
    <property type="entry name" value="GRAM-NEGATIVE BACTERIA-BINDING PROTEIN 1-RELATED"/>
    <property type="match status" value="1"/>
</dbReference>
<dbReference type="InterPro" id="IPR050546">
    <property type="entry name" value="Glycosyl_Hydrlase_16"/>
</dbReference>
<keyword evidence="3" id="KW-1185">Reference proteome</keyword>
<proteinExistence type="predicted"/>
<dbReference type="PROSITE" id="PS51762">
    <property type="entry name" value="GH16_2"/>
    <property type="match status" value="1"/>
</dbReference>
<dbReference type="InterPro" id="IPR013320">
    <property type="entry name" value="ConA-like_dom_sf"/>
</dbReference>
<dbReference type="GO" id="GO:0004553">
    <property type="term" value="F:hydrolase activity, hydrolyzing O-glycosyl compounds"/>
    <property type="evidence" value="ECO:0007669"/>
    <property type="project" value="InterPro"/>
</dbReference>
<name>A0A9P8C4J6_9HELO</name>
<dbReference type="Gene3D" id="2.60.120.200">
    <property type="match status" value="1"/>
</dbReference>
<accession>A0A9P8C4J6</accession>
<dbReference type="InterPro" id="IPR000757">
    <property type="entry name" value="Beta-glucanase-like"/>
</dbReference>
<comment type="caution">
    <text evidence="2">The sequence shown here is derived from an EMBL/GenBank/DDBJ whole genome shotgun (WGS) entry which is preliminary data.</text>
</comment>
<organism evidence="2 3">
    <name type="scientific">Amylocarpus encephaloides</name>
    <dbReference type="NCBI Taxonomy" id="45428"/>
    <lineage>
        <taxon>Eukaryota</taxon>
        <taxon>Fungi</taxon>
        <taxon>Dikarya</taxon>
        <taxon>Ascomycota</taxon>
        <taxon>Pezizomycotina</taxon>
        <taxon>Leotiomycetes</taxon>
        <taxon>Helotiales</taxon>
        <taxon>Helotiales incertae sedis</taxon>
        <taxon>Amylocarpus</taxon>
    </lineage>
</organism>
<dbReference type="SUPFAM" id="SSF49899">
    <property type="entry name" value="Concanavalin A-like lectins/glucanases"/>
    <property type="match status" value="1"/>
</dbReference>